<evidence type="ECO:0000313" key="2">
    <source>
        <dbReference type="EMBL" id="AEW97514.1"/>
    </source>
</evidence>
<dbReference type="HOGENOM" id="CLU_921059_0_0_11"/>
<dbReference type="KEGG" id="sct:SCAT_5150"/>
<sequence>MRTLLTGWFSFVEGEATAGDVLSAETVARVLKEEGVPHDVAWSPVFRPDALHLDEADPADYTHLVFACGPLHSLPPRPGATAPLLWLHQRFAGCRRIAVGVSVPDPDDPAVTGFDVVLARDGPGVEPAVDLSVHAPRAAGLPLIGVVTAHGQGEYRDLRRHEQVNADLDAWLCGLDVARLPLETRLDRGDWRLPGNVAQLERVIRACDAVVTSRLHGLVLALRGGVPALAVDPVAGGAKVTAQAQALGWPAILPADRVHPPELDRMLGWCLSPQGRQRARENPPTPGHDLLDALCRRLTG</sequence>
<dbReference type="PATRIC" id="fig|1003195.11.peg.6569"/>
<protein>
    <submittedName>
        <fullName evidence="2">Polysaccharide pyruvyl transferase</fullName>
    </submittedName>
</protein>
<dbReference type="EMBL" id="CP003219">
    <property type="protein sequence ID" value="AEW97514.1"/>
    <property type="molecule type" value="Genomic_DNA"/>
</dbReference>
<dbReference type="eggNOG" id="COG2327">
    <property type="taxonomic scope" value="Bacteria"/>
</dbReference>
<evidence type="ECO:0000259" key="1">
    <source>
        <dbReference type="Pfam" id="PF04230"/>
    </source>
</evidence>
<proteinExistence type="predicted"/>
<organism evidence="2 3">
    <name type="scientific">Streptantibioticus cattleyicolor (strain ATCC 35852 / DSM 46488 / JCM 4925 / NBRC 14057 / NRRL 8057)</name>
    <name type="common">Streptomyces cattleya</name>
    <dbReference type="NCBI Taxonomy" id="1003195"/>
    <lineage>
        <taxon>Bacteria</taxon>
        <taxon>Bacillati</taxon>
        <taxon>Actinomycetota</taxon>
        <taxon>Actinomycetes</taxon>
        <taxon>Kitasatosporales</taxon>
        <taxon>Streptomycetaceae</taxon>
        <taxon>Streptantibioticus</taxon>
    </lineage>
</organism>
<reference evidence="3" key="1">
    <citation type="submission" date="2011-12" db="EMBL/GenBank/DDBJ databases">
        <title>Complete genome sequence of Streptomyces cattleya strain DSM 46488.</title>
        <authorList>
            <person name="Ou H.-Y."/>
            <person name="Li P."/>
            <person name="Zhao C."/>
            <person name="O'Hagan D."/>
            <person name="Deng Z."/>
        </authorList>
    </citation>
    <scope>NUCLEOTIDE SEQUENCE [LARGE SCALE GENOMIC DNA]</scope>
    <source>
        <strain evidence="3">ATCC 35852 / DSM 46488 / JCM 4925 / NBRC 14057 / NRRL 8057</strain>
    </source>
</reference>
<dbReference type="KEGG" id="scy:SCATT_51430"/>
<gene>
    <name evidence="2" type="ordered locus">SCATT_51430</name>
</gene>
<feature type="domain" description="Polysaccharide pyruvyl transferase" evidence="1">
    <location>
        <begin position="147"/>
        <end position="232"/>
    </location>
</feature>
<accession>G8WVJ0</accession>
<name>F8K2K3_STREN</name>
<dbReference type="GO" id="GO:0016740">
    <property type="term" value="F:transferase activity"/>
    <property type="evidence" value="ECO:0007669"/>
    <property type="project" value="UniProtKB-KW"/>
</dbReference>
<evidence type="ECO:0000313" key="3">
    <source>
        <dbReference type="Proteomes" id="UP000007842"/>
    </source>
</evidence>
<dbReference type="Pfam" id="PF04230">
    <property type="entry name" value="PS_pyruv_trans"/>
    <property type="match status" value="1"/>
</dbReference>
<dbReference type="InterPro" id="IPR007345">
    <property type="entry name" value="Polysacch_pyruvyl_Trfase"/>
</dbReference>
<keyword evidence="2" id="KW-0808">Transferase</keyword>
<dbReference type="OrthoDB" id="1491277at2"/>
<accession>F8K2K3</accession>
<dbReference type="STRING" id="1003195.SCATT_51430"/>
<keyword evidence="3" id="KW-1185">Reference proteome</keyword>
<dbReference type="Proteomes" id="UP000007842">
    <property type="component" value="Chromosome"/>
</dbReference>
<dbReference type="RefSeq" id="WP_014145853.1">
    <property type="nucleotide sequence ID" value="NC_016111.1"/>
</dbReference>
<dbReference type="AlphaFoldDB" id="F8K2K3"/>